<evidence type="ECO:0000313" key="3">
    <source>
        <dbReference type="Proteomes" id="UP000193411"/>
    </source>
</evidence>
<keyword evidence="1" id="KW-1133">Transmembrane helix</keyword>
<keyword evidence="1" id="KW-0812">Transmembrane</keyword>
<accession>A0A1Y2HUR6</accession>
<comment type="caution">
    <text evidence="2">The sequence shown here is derived from an EMBL/GenBank/DDBJ whole genome shotgun (WGS) entry which is preliminary data.</text>
</comment>
<dbReference type="AlphaFoldDB" id="A0A1Y2HUR6"/>
<gene>
    <name evidence="2" type="ORF">BCR44DRAFT_1061418</name>
</gene>
<reference evidence="2 3" key="1">
    <citation type="submission" date="2016-07" db="EMBL/GenBank/DDBJ databases">
        <title>Pervasive Adenine N6-methylation of Active Genes in Fungi.</title>
        <authorList>
            <consortium name="DOE Joint Genome Institute"/>
            <person name="Mondo S.J."/>
            <person name="Dannebaum R.O."/>
            <person name="Kuo R.C."/>
            <person name="Labutti K."/>
            <person name="Haridas S."/>
            <person name="Kuo A."/>
            <person name="Salamov A."/>
            <person name="Ahrendt S.R."/>
            <person name="Lipzen A."/>
            <person name="Sullivan W."/>
            <person name="Andreopoulos W.B."/>
            <person name="Clum A."/>
            <person name="Lindquist E."/>
            <person name="Daum C."/>
            <person name="Ramamoorthy G.K."/>
            <person name="Gryganskyi A."/>
            <person name="Culley D."/>
            <person name="Magnuson J.K."/>
            <person name="James T.Y."/>
            <person name="O'Malley M.A."/>
            <person name="Stajich J.E."/>
            <person name="Spatafora J.W."/>
            <person name="Visel A."/>
            <person name="Grigoriev I.V."/>
        </authorList>
    </citation>
    <scope>NUCLEOTIDE SEQUENCE [LARGE SCALE GENOMIC DNA]</scope>
    <source>
        <strain evidence="2 3">PL171</strain>
    </source>
</reference>
<feature type="transmembrane region" description="Helical" evidence="1">
    <location>
        <begin position="72"/>
        <end position="95"/>
    </location>
</feature>
<keyword evidence="1" id="KW-0472">Membrane</keyword>
<dbReference type="EMBL" id="MCFL01000015">
    <property type="protein sequence ID" value="ORZ36882.1"/>
    <property type="molecule type" value="Genomic_DNA"/>
</dbReference>
<evidence type="ECO:0000256" key="1">
    <source>
        <dbReference type="SAM" id="Phobius"/>
    </source>
</evidence>
<proteinExistence type="predicted"/>
<feature type="transmembrane region" description="Helical" evidence="1">
    <location>
        <begin position="115"/>
        <end position="135"/>
    </location>
</feature>
<dbReference type="Proteomes" id="UP000193411">
    <property type="component" value="Unassembled WGS sequence"/>
</dbReference>
<evidence type="ECO:0000313" key="2">
    <source>
        <dbReference type="EMBL" id="ORZ36882.1"/>
    </source>
</evidence>
<name>A0A1Y2HUR6_9FUNG</name>
<feature type="transmembrane region" description="Helical" evidence="1">
    <location>
        <begin position="39"/>
        <end position="60"/>
    </location>
</feature>
<protein>
    <submittedName>
        <fullName evidence="2">Uncharacterized protein</fullName>
    </submittedName>
</protein>
<keyword evidence="3" id="KW-1185">Reference proteome</keyword>
<sequence>MRVLFAGSILMVVDSINNLVLHVQVWRTGEANFVVYQLLRVFFVPAGTMFVIAMAHRIALLSVMRPRWKRGFLWTVCGFAVYVAVQQCTLLVMSVLGKLDLTSDEWLQAVVFPEWSAYTIILLPIFCIIGSIGHFELHLEGSQRRPQNRATSIRMPASENGVAVTVSSSSRQPHNPS</sequence>
<organism evidence="2 3">
    <name type="scientific">Catenaria anguillulae PL171</name>
    <dbReference type="NCBI Taxonomy" id="765915"/>
    <lineage>
        <taxon>Eukaryota</taxon>
        <taxon>Fungi</taxon>
        <taxon>Fungi incertae sedis</taxon>
        <taxon>Blastocladiomycota</taxon>
        <taxon>Blastocladiomycetes</taxon>
        <taxon>Blastocladiales</taxon>
        <taxon>Catenariaceae</taxon>
        <taxon>Catenaria</taxon>
    </lineage>
</organism>